<dbReference type="OrthoDB" id="10317253at2759"/>
<protein>
    <recommendedName>
        <fullName evidence="3">Resolvase HTH domain-containing protein</fullName>
    </recommendedName>
</protein>
<gene>
    <name evidence="1" type="ORF">PF005_g30241</name>
</gene>
<reference evidence="1 2" key="1">
    <citation type="submission" date="2018-08" db="EMBL/GenBank/DDBJ databases">
        <title>Genomic investigation of the strawberry pathogen Phytophthora fragariae indicates pathogenicity is determined by transcriptional variation in three key races.</title>
        <authorList>
            <person name="Adams T.M."/>
            <person name="Armitage A.D."/>
            <person name="Sobczyk M.K."/>
            <person name="Bates H.J."/>
            <person name="Dunwell J.M."/>
            <person name="Nellist C.F."/>
            <person name="Harrison R.J."/>
        </authorList>
    </citation>
    <scope>NUCLEOTIDE SEQUENCE [LARGE SCALE GENOMIC DNA]</scope>
    <source>
        <strain evidence="1 2">NOV-27</strain>
    </source>
</reference>
<comment type="caution">
    <text evidence="1">The sequence shown here is derived from an EMBL/GenBank/DDBJ whole genome shotgun (WGS) entry which is preliminary data.</text>
</comment>
<sequence>MTTNNLPLMSTSQLTSMSQREARMAQDDIEEAYSLRRSRMTNAAIADRMGLSKDQVYRAIKKRRL</sequence>
<proteinExistence type="predicted"/>
<dbReference type="AlphaFoldDB" id="A0A6A3VCF8"/>
<organism evidence="1 2">
    <name type="scientific">Phytophthora fragariae</name>
    <dbReference type="NCBI Taxonomy" id="53985"/>
    <lineage>
        <taxon>Eukaryota</taxon>
        <taxon>Sar</taxon>
        <taxon>Stramenopiles</taxon>
        <taxon>Oomycota</taxon>
        <taxon>Peronosporomycetes</taxon>
        <taxon>Peronosporales</taxon>
        <taxon>Peronosporaceae</taxon>
        <taxon>Phytophthora</taxon>
    </lineage>
</organism>
<accession>A0A6A3VCF8</accession>
<evidence type="ECO:0000313" key="2">
    <source>
        <dbReference type="Proteomes" id="UP000433483"/>
    </source>
</evidence>
<evidence type="ECO:0008006" key="3">
    <source>
        <dbReference type="Google" id="ProtNLM"/>
    </source>
</evidence>
<dbReference type="Gene3D" id="1.10.10.60">
    <property type="entry name" value="Homeodomain-like"/>
    <property type="match status" value="1"/>
</dbReference>
<dbReference type="Proteomes" id="UP000433483">
    <property type="component" value="Unassembled WGS sequence"/>
</dbReference>
<dbReference type="EMBL" id="QXGB01005134">
    <property type="protein sequence ID" value="KAE9163921.1"/>
    <property type="molecule type" value="Genomic_DNA"/>
</dbReference>
<name>A0A6A3VCF8_9STRA</name>
<evidence type="ECO:0000313" key="1">
    <source>
        <dbReference type="EMBL" id="KAE9163921.1"/>
    </source>
</evidence>
<keyword evidence="2" id="KW-1185">Reference proteome</keyword>